<dbReference type="Gene3D" id="1.10.10.60">
    <property type="entry name" value="Homeodomain-like"/>
    <property type="match status" value="2"/>
</dbReference>
<dbReference type="EMBL" id="MZGV01000001">
    <property type="protein sequence ID" value="OPJ65017.1"/>
    <property type="molecule type" value="Genomic_DNA"/>
</dbReference>
<dbReference type="InterPro" id="IPR001789">
    <property type="entry name" value="Sig_transdc_resp-reg_receiver"/>
</dbReference>
<evidence type="ECO:0000256" key="8">
    <source>
        <dbReference type="ARBA" id="ARBA00023163"/>
    </source>
</evidence>
<keyword evidence="6" id="KW-0805">Transcription regulation</keyword>
<keyword evidence="14" id="KW-1185">Reference proteome</keyword>
<evidence type="ECO:0000256" key="6">
    <source>
        <dbReference type="ARBA" id="ARBA00023015"/>
    </source>
</evidence>
<dbReference type="InterPro" id="IPR051552">
    <property type="entry name" value="HptR"/>
</dbReference>
<evidence type="ECO:0000256" key="9">
    <source>
        <dbReference type="ARBA" id="ARBA00024867"/>
    </source>
</evidence>
<evidence type="ECO:0000259" key="11">
    <source>
        <dbReference type="PROSITE" id="PS01124"/>
    </source>
</evidence>
<keyword evidence="3" id="KW-0963">Cytoplasm</keyword>
<dbReference type="SUPFAM" id="SSF46689">
    <property type="entry name" value="Homeodomain-like"/>
    <property type="match status" value="2"/>
</dbReference>
<dbReference type="PANTHER" id="PTHR42713:SF3">
    <property type="entry name" value="TRANSCRIPTIONAL REGULATORY PROTEIN HPTR"/>
    <property type="match status" value="1"/>
</dbReference>
<dbReference type="CDD" id="cd17536">
    <property type="entry name" value="REC_YesN-like"/>
    <property type="match status" value="1"/>
</dbReference>
<dbReference type="AlphaFoldDB" id="A0A1V4J025"/>
<evidence type="ECO:0000259" key="12">
    <source>
        <dbReference type="PROSITE" id="PS50110"/>
    </source>
</evidence>
<dbReference type="Pfam" id="PF00072">
    <property type="entry name" value="Response_reg"/>
    <property type="match status" value="1"/>
</dbReference>
<feature type="domain" description="Response regulatory" evidence="12">
    <location>
        <begin position="3"/>
        <end position="120"/>
    </location>
</feature>
<evidence type="ECO:0000313" key="14">
    <source>
        <dbReference type="Proteomes" id="UP000190080"/>
    </source>
</evidence>
<evidence type="ECO:0000256" key="7">
    <source>
        <dbReference type="ARBA" id="ARBA00023125"/>
    </source>
</evidence>
<keyword evidence="7" id="KW-0238">DNA-binding</keyword>
<evidence type="ECO:0000256" key="2">
    <source>
        <dbReference type="ARBA" id="ARBA00018672"/>
    </source>
</evidence>
<dbReference type="PRINTS" id="PR00032">
    <property type="entry name" value="HTHARAC"/>
</dbReference>
<dbReference type="GO" id="GO:0005737">
    <property type="term" value="C:cytoplasm"/>
    <property type="evidence" value="ECO:0007669"/>
    <property type="project" value="UniProtKB-SubCell"/>
</dbReference>
<name>A0A1V4J025_9CLOT</name>
<dbReference type="InterPro" id="IPR011006">
    <property type="entry name" value="CheY-like_superfamily"/>
</dbReference>
<reference evidence="13 14" key="1">
    <citation type="submission" date="2017-03" db="EMBL/GenBank/DDBJ databases">
        <title>Genome sequence of Clostridium oryzae DSM 28571.</title>
        <authorList>
            <person name="Poehlein A."/>
            <person name="Daniel R."/>
        </authorList>
    </citation>
    <scope>NUCLEOTIDE SEQUENCE [LARGE SCALE GENOMIC DNA]</scope>
    <source>
        <strain evidence="13 14">DSM 28571</strain>
    </source>
</reference>
<dbReference type="SMART" id="SM00342">
    <property type="entry name" value="HTH_ARAC"/>
    <property type="match status" value="1"/>
</dbReference>
<keyword evidence="8" id="KW-0804">Transcription</keyword>
<proteinExistence type="predicted"/>
<dbReference type="GO" id="GO:0043565">
    <property type="term" value="F:sequence-specific DNA binding"/>
    <property type="evidence" value="ECO:0007669"/>
    <property type="project" value="InterPro"/>
</dbReference>
<feature type="modified residue" description="4-aspartylphosphate" evidence="10">
    <location>
        <position position="55"/>
    </location>
</feature>
<protein>
    <recommendedName>
        <fullName evidence="2">Stage 0 sporulation protein A homolog</fullName>
    </recommendedName>
</protein>
<keyword evidence="4 10" id="KW-0597">Phosphoprotein</keyword>
<dbReference type="Proteomes" id="UP000190080">
    <property type="component" value="Unassembled WGS sequence"/>
</dbReference>
<dbReference type="RefSeq" id="WP_169911475.1">
    <property type="nucleotide sequence ID" value="NZ_MZGV01000001.1"/>
</dbReference>
<dbReference type="PANTHER" id="PTHR42713">
    <property type="entry name" value="HISTIDINE KINASE-RELATED"/>
    <property type="match status" value="1"/>
</dbReference>
<dbReference type="STRING" id="1450648.CLORY_00170"/>
<dbReference type="PROSITE" id="PS01124">
    <property type="entry name" value="HTH_ARAC_FAMILY_2"/>
    <property type="match status" value="1"/>
</dbReference>
<evidence type="ECO:0000313" key="13">
    <source>
        <dbReference type="EMBL" id="OPJ65017.1"/>
    </source>
</evidence>
<comment type="function">
    <text evidence="9">May play the central regulatory role in sporulation. It may be an element of the effector pathway responsible for the activation of sporulation genes in response to nutritional stress. Spo0A may act in concert with spo0H (a sigma factor) to control the expression of some genes that are critical to the sporulation process.</text>
</comment>
<dbReference type="GO" id="GO:0000160">
    <property type="term" value="P:phosphorelay signal transduction system"/>
    <property type="evidence" value="ECO:0007669"/>
    <property type="project" value="UniProtKB-KW"/>
</dbReference>
<dbReference type="GO" id="GO:0003700">
    <property type="term" value="F:DNA-binding transcription factor activity"/>
    <property type="evidence" value="ECO:0007669"/>
    <property type="project" value="InterPro"/>
</dbReference>
<keyword evidence="5" id="KW-0902">Two-component regulatory system</keyword>
<gene>
    <name evidence="13" type="ORF">CLORY_00170</name>
</gene>
<evidence type="ECO:0000256" key="3">
    <source>
        <dbReference type="ARBA" id="ARBA00022490"/>
    </source>
</evidence>
<evidence type="ECO:0000256" key="5">
    <source>
        <dbReference type="ARBA" id="ARBA00023012"/>
    </source>
</evidence>
<evidence type="ECO:0000256" key="1">
    <source>
        <dbReference type="ARBA" id="ARBA00004496"/>
    </source>
</evidence>
<dbReference type="InterPro" id="IPR020449">
    <property type="entry name" value="Tscrpt_reg_AraC-type_HTH"/>
</dbReference>
<dbReference type="InterPro" id="IPR018060">
    <property type="entry name" value="HTH_AraC"/>
</dbReference>
<evidence type="ECO:0000256" key="4">
    <source>
        <dbReference type="ARBA" id="ARBA00022553"/>
    </source>
</evidence>
<evidence type="ECO:0000256" key="10">
    <source>
        <dbReference type="PROSITE-ProRule" id="PRU00169"/>
    </source>
</evidence>
<accession>A0A1V4J025</accession>
<sequence>MYKALVVDDEHFIRLGIKAMLERYKESFYTVYTARNGVEALKLMEKEQIDLVITDIRMPDMDGMELIKNIYSFTNKPEMLILSGYDEFEYAANALRYGVRDYILKPIERTKFYDVLGNVEKILENKQNSKSKNLKLEECIKVFKKFQLGYLLLNNRLTDEERDIILKFVDISLLKSKFYISLIVRRDGKASEDTIFVVNSILEGKQSITPGDYIIFEDTCSNVVLLSKSGNAIMELDSYFRSHNTCKYFTVIYDSLIETSNVECTYKILRKMIYYKLVMQDINTLKYSDIQNKRKEEYKVPTEKINHIYTLLGSNRNEEMQRIVDEVLDYNAICNSDIGYLIDVFKELKHVLIDKIKEKYFYESEPKFSKYDKIGKLQNYSDLYEYYHDMKEYINYMNAYIEAIKGDYNDKICIYKALDYINQNYEKPINLTIVSNYVSMNYSYFSKLFKEHTGESFINYIRRIRMDKAKELLSQSSYKIYEVGERVGYEDTKQFTKAFRKFTSISPREYRQKYINE</sequence>
<dbReference type="InterPro" id="IPR009057">
    <property type="entry name" value="Homeodomain-like_sf"/>
</dbReference>
<comment type="caution">
    <text evidence="13">The sequence shown here is derived from an EMBL/GenBank/DDBJ whole genome shotgun (WGS) entry which is preliminary data.</text>
</comment>
<dbReference type="PROSITE" id="PS50110">
    <property type="entry name" value="RESPONSE_REGULATORY"/>
    <property type="match status" value="1"/>
</dbReference>
<feature type="domain" description="HTH araC/xylS-type" evidence="11">
    <location>
        <begin position="415"/>
        <end position="513"/>
    </location>
</feature>
<dbReference type="SUPFAM" id="SSF52172">
    <property type="entry name" value="CheY-like"/>
    <property type="match status" value="1"/>
</dbReference>
<dbReference type="SMART" id="SM00448">
    <property type="entry name" value="REC"/>
    <property type="match status" value="1"/>
</dbReference>
<dbReference type="InterPro" id="IPR018062">
    <property type="entry name" value="HTH_AraC-typ_CS"/>
</dbReference>
<dbReference type="PROSITE" id="PS00041">
    <property type="entry name" value="HTH_ARAC_FAMILY_1"/>
    <property type="match status" value="1"/>
</dbReference>
<comment type="subcellular location">
    <subcellularLocation>
        <location evidence="1">Cytoplasm</location>
    </subcellularLocation>
</comment>
<organism evidence="13 14">
    <name type="scientific">Clostridium oryzae</name>
    <dbReference type="NCBI Taxonomy" id="1450648"/>
    <lineage>
        <taxon>Bacteria</taxon>
        <taxon>Bacillati</taxon>
        <taxon>Bacillota</taxon>
        <taxon>Clostridia</taxon>
        <taxon>Eubacteriales</taxon>
        <taxon>Clostridiaceae</taxon>
        <taxon>Clostridium</taxon>
    </lineage>
</organism>
<dbReference type="Gene3D" id="3.40.50.2300">
    <property type="match status" value="1"/>
</dbReference>
<dbReference type="Pfam" id="PF12833">
    <property type="entry name" value="HTH_18"/>
    <property type="match status" value="1"/>
</dbReference>